<organism evidence="1 2">
    <name type="scientific">Mycobacterium arosiense ATCC BAA-1401 = DSM 45069</name>
    <dbReference type="NCBI Taxonomy" id="1265311"/>
    <lineage>
        <taxon>Bacteria</taxon>
        <taxon>Bacillati</taxon>
        <taxon>Actinomycetota</taxon>
        <taxon>Actinomycetes</taxon>
        <taxon>Mycobacteriales</taxon>
        <taxon>Mycobacteriaceae</taxon>
        <taxon>Mycobacterium</taxon>
        <taxon>Mycobacterium avium complex (MAC)</taxon>
    </lineage>
</organism>
<dbReference type="EMBL" id="MVHG01000006">
    <property type="protein sequence ID" value="ORA19725.1"/>
    <property type="molecule type" value="Genomic_DNA"/>
</dbReference>
<protein>
    <submittedName>
        <fullName evidence="1">Uncharacterized protein</fullName>
    </submittedName>
</protein>
<sequence length="61" mass="6569">MWAIRLALAEICQDASFQHLVRLTKTGTTGQLAANCVGSAGERTVRISRATRTKPRKGAQA</sequence>
<accession>A0A1W9ZQ31</accession>
<gene>
    <name evidence="1" type="ORF">BST14_04890</name>
</gene>
<dbReference type="AlphaFoldDB" id="A0A1W9ZQ31"/>
<proteinExistence type="predicted"/>
<keyword evidence="2" id="KW-1185">Reference proteome</keyword>
<dbReference type="Proteomes" id="UP000192707">
    <property type="component" value="Unassembled WGS sequence"/>
</dbReference>
<evidence type="ECO:0000313" key="2">
    <source>
        <dbReference type="Proteomes" id="UP000192707"/>
    </source>
</evidence>
<dbReference type="OrthoDB" id="4733858at2"/>
<reference evidence="1 2" key="1">
    <citation type="submission" date="2016-12" db="EMBL/GenBank/DDBJ databases">
        <title>The new phylogeny of genus Mycobacterium.</title>
        <authorList>
            <person name="Tortoli E."/>
            <person name="Trovato A."/>
            <person name="Cirillo D.M."/>
        </authorList>
    </citation>
    <scope>NUCLEOTIDE SEQUENCE [LARGE SCALE GENOMIC DNA]</scope>
    <source>
        <strain evidence="1 2">DSM 45069</strain>
    </source>
</reference>
<name>A0A1W9ZQ31_MYCAI</name>
<evidence type="ECO:0000313" key="1">
    <source>
        <dbReference type="EMBL" id="ORA19725.1"/>
    </source>
</evidence>
<comment type="caution">
    <text evidence="1">The sequence shown here is derived from an EMBL/GenBank/DDBJ whole genome shotgun (WGS) entry which is preliminary data.</text>
</comment>